<dbReference type="Proteomes" id="UP000024635">
    <property type="component" value="Unassembled WGS sequence"/>
</dbReference>
<keyword evidence="3" id="KW-1185">Reference proteome</keyword>
<dbReference type="EMBL" id="JARK01001338">
    <property type="protein sequence ID" value="EYC33654.1"/>
    <property type="molecule type" value="Genomic_DNA"/>
</dbReference>
<protein>
    <submittedName>
        <fullName evidence="2">Uncharacterized protein</fullName>
    </submittedName>
</protein>
<name>A0A016W1D7_9BILA</name>
<proteinExistence type="predicted"/>
<organism evidence="2 3">
    <name type="scientific">Ancylostoma ceylanicum</name>
    <dbReference type="NCBI Taxonomy" id="53326"/>
    <lineage>
        <taxon>Eukaryota</taxon>
        <taxon>Metazoa</taxon>
        <taxon>Ecdysozoa</taxon>
        <taxon>Nematoda</taxon>
        <taxon>Chromadorea</taxon>
        <taxon>Rhabditida</taxon>
        <taxon>Rhabditina</taxon>
        <taxon>Rhabditomorpha</taxon>
        <taxon>Strongyloidea</taxon>
        <taxon>Ancylostomatidae</taxon>
        <taxon>Ancylostomatinae</taxon>
        <taxon>Ancylostoma</taxon>
    </lineage>
</organism>
<gene>
    <name evidence="2" type="primary">Acey_s0002.g916</name>
    <name evidence="2" type="ORF">Y032_0002g916</name>
</gene>
<evidence type="ECO:0000256" key="1">
    <source>
        <dbReference type="SAM" id="MobiDB-lite"/>
    </source>
</evidence>
<dbReference type="OrthoDB" id="5831841at2759"/>
<evidence type="ECO:0000313" key="2">
    <source>
        <dbReference type="EMBL" id="EYC33654.1"/>
    </source>
</evidence>
<accession>A0A016W1D7</accession>
<sequence>MTHFDRMAPNTQREKVLRRERGEMLLRLFREHPLLTDTATARTTEKNQERAQLWEEITRQINDTFSGKLEALSVEKTKKLLTYYKKKEDGSYDKIKYPSQSSLDEYPTDGDFDSTDPPSGCESDASEHGGFECDWFVTDSAINAAETDQRLRKFIASRGSSSCDLSVVKSESPPSTVFCDAAYNLKKERHDFVVSTAEHYLERMCFDSSSRSAQVNAERHNMWVKITHLTNEKYGNVLSPLAVEQAKKLFSNCKRRRRMRIESTSTAVSFDPSNANDANSTMDIVPTLDSFSTQVDDSPSHQFQNLMHGLDLSVEIGELRRQLAERDAEVARLQRIIVEILNSPFPSPTGLSIPQALVTTSCCALFVRV</sequence>
<evidence type="ECO:0000313" key="3">
    <source>
        <dbReference type="Proteomes" id="UP000024635"/>
    </source>
</evidence>
<feature type="region of interest" description="Disordered" evidence="1">
    <location>
        <begin position="95"/>
        <end position="127"/>
    </location>
</feature>
<comment type="caution">
    <text evidence="2">The sequence shown here is derived from an EMBL/GenBank/DDBJ whole genome shotgun (WGS) entry which is preliminary data.</text>
</comment>
<reference evidence="3" key="1">
    <citation type="journal article" date="2015" name="Nat. Genet.">
        <title>The genome and transcriptome of the zoonotic hookworm Ancylostoma ceylanicum identify infection-specific gene families.</title>
        <authorList>
            <person name="Schwarz E.M."/>
            <person name="Hu Y."/>
            <person name="Antoshechkin I."/>
            <person name="Miller M.M."/>
            <person name="Sternberg P.W."/>
            <person name="Aroian R.V."/>
        </authorList>
    </citation>
    <scope>NUCLEOTIDE SEQUENCE</scope>
    <source>
        <strain evidence="3">HY135</strain>
    </source>
</reference>
<dbReference type="AlphaFoldDB" id="A0A016W1D7"/>